<evidence type="ECO:0000313" key="1">
    <source>
        <dbReference type="EMBL" id="MDT0632466.1"/>
    </source>
</evidence>
<dbReference type="Pfam" id="PF05597">
    <property type="entry name" value="Phasin"/>
    <property type="match status" value="1"/>
</dbReference>
<reference evidence="1 2" key="1">
    <citation type="submission" date="2023-09" db="EMBL/GenBank/DDBJ databases">
        <authorList>
            <person name="Rey-Velasco X."/>
        </authorList>
    </citation>
    <scope>NUCLEOTIDE SEQUENCE [LARGE SCALE GENOMIC DNA]</scope>
    <source>
        <strain evidence="1 2">F394</strain>
    </source>
</reference>
<dbReference type="Proteomes" id="UP001267426">
    <property type="component" value="Unassembled WGS sequence"/>
</dbReference>
<protein>
    <submittedName>
        <fullName evidence="1">Phasin family protein</fullName>
    </submittedName>
</protein>
<dbReference type="PANTHER" id="PTHR38664:SF1">
    <property type="entry name" value="SLR0058 PROTEIN"/>
    <property type="match status" value="1"/>
</dbReference>
<dbReference type="InterPro" id="IPR008769">
    <property type="entry name" value="PhaF_PhaI"/>
</dbReference>
<organism evidence="1 2">
    <name type="scientific">Rubrivirga litoralis</name>
    <dbReference type="NCBI Taxonomy" id="3075598"/>
    <lineage>
        <taxon>Bacteria</taxon>
        <taxon>Pseudomonadati</taxon>
        <taxon>Rhodothermota</taxon>
        <taxon>Rhodothermia</taxon>
        <taxon>Rhodothermales</taxon>
        <taxon>Rubricoccaceae</taxon>
        <taxon>Rubrivirga</taxon>
    </lineage>
</organism>
<dbReference type="PANTHER" id="PTHR38664">
    <property type="entry name" value="SLR0058 PROTEIN"/>
    <property type="match status" value="1"/>
</dbReference>
<sequence length="236" mass="24830">MATTTQNLQKELKKTTTDAVTLARSTAGKVQKDVNDTVGDVRDSVQNVFLAGLGALALAEEEGSKLFKNLVQKGEKVDLPSLGVDRLKAVRDDLEGRAGKATGLVKGRAASAKDAAEDTTDKAEDRLQETVATVMKRLGVPTRDEVGELSASVERLTDHIERLKTSQVSAEPVTPAAPVTAARAAASAAPSVQADASMQAVGGGWYEIRVGEVVVEKVQGRGDAEAALVRVQEQRA</sequence>
<dbReference type="RefSeq" id="WP_311664365.1">
    <property type="nucleotide sequence ID" value="NZ_JAVRHT010000028.1"/>
</dbReference>
<proteinExistence type="predicted"/>
<name>A0ABU3BTG6_9BACT</name>
<dbReference type="EMBL" id="JAVRHT010000028">
    <property type="protein sequence ID" value="MDT0632466.1"/>
    <property type="molecule type" value="Genomic_DNA"/>
</dbReference>
<gene>
    <name evidence="1" type="ORF">RM540_11965</name>
</gene>
<accession>A0ABU3BTG6</accession>
<keyword evidence="2" id="KW-1185">Reference proteome</keyword>
<evidence type="ECO:0000313" key="2">
    <source>
        <dbReference type="Proteomes" id="UP001267426"/>
    </source>
</evidence>
<comment type="caution">
    <text evidence="1">The sequence shown here is derived from an EMBL/GenBank/DDBJ whole genome shotgun (WGS) entry which is preliminary data.</text>
</comment>